<dbReference type="RefSeq" id="WP_221875006.1">
    <property type="nucleotide sequence ID" value="NZ_JACWFH010000027.1"/>
</dbReference>
<protein>
    <submittedName>
        <fullName evidence="2">Amidohydrolase family protein</fullName>
    </submittedName>
</protein>
<dbReference type="Gene3D" id="3.20.20.140">
    <property type="entry name" value="Metal-dependent hydrolases"/>
    <property type="match status" value="1"/>
</dbReference>
<reference evidence="2 3" key="1">
    <citation type="submission" date="2020-07" db="EMBL/GenBank/DDBJ databases">
        <title>Fungal Genomes of the International Space Station.</title>
        <authorList>
            <person name="Seuylemezian A."/>
            <person name="Singh N.K."/>
            <person name="Wood J."/>
            <person name="Venkateswaran K."/>
        </authorList>
    </citation>
    <scope>NUCLEOTIDE SEQUENCE [LARGE SCALE GENOMIC DNA]</scope>
    <source>
        <strain evidence="2 3">PL-B2</strain>
    </source>
</reference>
<dbReference type="PANTHER" id="PTHR43383:SF2">
    <property type="entry name" value="AMIDOHYDROLASE 2 FAMILY PROTEIN"/>
    <property type="match status" value="1"/>
</dbReference>
<sequence>MGIDLSKFPIIDDHCHPFVQSRESKTFDNCFTLSLIPPKSRNTRNTLLFRMARNELIKHYNLDSTITDDELIKIRNEKYRTNPKAYVDKMFKEVNFESFLVDYGFPVMGERLSKQELDWFHETADSVNVRRIHRVESTFHPLFEEKIGFDELESKYLAVLREEVEKKGTIAFKTVIAYHTGLNIQKTSKKQASQSYQQFIADPTNRKAEKQVRDYLVLLAFELCLEYDIPIQMHSGAGDAPMIDVKQSSPLLMHTILSDPHYQNVKIIFVHTAYPFVEEAGYLVNQYPNLYLDLSSMIPFSSIGIYPKLRQILEMAPFTKVLYGSDGFTIPEISWLGARLIKSVLAKVLEDLIGEGIIDESYAYQVASMILSENARSLYTKNWEFSMNQPSIITQSEF</sequence>
<organism evidence="2 3">
    <name type="scientific">Mesobacillus maritimus</name>
    <dbReference type="NCBI Taxonomy" id="1643336"/>
    <lineage>
        <taxon>Bacteria</taxon>
        <taxon>Bacillati</taxon>
        <taxon>Bacillota</taxon>
        <taxon>Bacilli</taxon>
        <taxon>Bacillales</taxon>
        <taxon>Bacillaceae</taxon>
        <taxon>Mesobacillus</taxon>
    </lineage>
</organism>
<dbReference type="EMBL" id="JACWFH010000027">
    <property type="protein sequence ID" value="MBY0098789.1"/>
    <property type="molecule type" value="Genomic_DNA"/>
</dbReference>
<dbReference type="InterPro" id="IPR032466">
    <property type="entry name" value="Metal_Hydrolase"/>
</dbReference>
<evidence type="ECO:0000259" key="1">
    <source>
        <dbReference type="Pfam" id="PF04909"/>
    </source>
</evidence>
<evidence type="ECO:0000313" key="3">
    <source>
        <dbReference type="Proteomes" id="UP000769780"/>
    </source>
</evidence>
<keyword evidence="3" id="KW-1185">Reference proteome</keyword>
<gene>
    <name evidence="2" type="ORF">H0185_18650</name>
</gene>
<evidence type="ECO:0000313" key="2">
    <source>
        <dbReference type="EMBL" id="MBY0098789.1"/>
    </source>
</evidence>
<proteinExistence type="predicted"/>
<dbReference type="PANTHER" id="PTHR43383">
    <property type="entry name" value="NODULIN 6"/>
    <property type="match status" value="1"/>
</dbReference>
<dbReference type="Pfam" id="PF04909">
    <property type="entry name" value="Amidohydro_2"/>
    <property type="match status" value="1"/>
</dbReference>
<comment type="caution">
    <text evidence="2">The sequence shown here is derived from an EMBL/GenBank/DDBJ whole genome shotgun (WGS) entry which is preliminary data.</text>
</comment>
<dbReference type="Proteomes" id="UP000769780">
    <property type="component" value="Unassembled WGS sequence"/>
</dbReference>
<accession>A0ABS7K968</accession>
<feature type="domain" description="Amidohydrolase-related" evidence="1">
    <location>
        <begin position="220"/>
        <end position="379"/>
    </location>
</feature>
<name>A0ABS7K968_9BACI</name>
<dbReference type="SUPFAM" id="SSF51556">
    <property type="entry name" value="Metallo-dependent hydrolases"/>
    <property type="match status" value="1"/>
</dbReference>
<dbReference type="InterPro" id="IPR006680">
    <property type="entry name" value="Amidohydro-rel"/>
</dbReference>